<sequence length="191" mass="20588">MSCAVVDVLQLVKQCSTVEEAVEEVAKRTGKSKYEAAYELMLQVKAGRLAVESGADNFLAYILGPGGAWLWLITAITAAVVALVFLAQSPPLVYLRYVLGAFFVLFLPGYVLVEALYPRGDELSPLERLALSIGLSLAVVPLVGLLLNYTPFGIRLAPVTASLAVLTLALAIYATYRRYRFEALGAVCGTR</sequence>
<dbReference type="HOGENOM" id="CLU_124257_0_0_2"/>
<keyword evidence="4" id="KW-1185">Reference proteome</keyword>
<keyword evidence="1" id="KW-0812">Transmembrane</keyword>
<gene>
    <name evidence="3" type="ORF">P186_2053</name>
</gene>
<dbReference type="eggNOG" id="arCOG02887">
    <property type="taxonomic scope" value="Archaea"/>
</dbReference>
<dbReference type="Pfam" id="PF07760">
    <property type="entry name" value="DUF1616"/>
    <property type="match status" value="1"/>
</dbReference>
<dbReference type="Proteomes" id="UP000005867">
    <property type="component" value="Chromosome"/>
</dbReference>
<proteinExistence type="predicted"/>
<dbReference type="KEGG" id="pyr:P186_2053"/>
<dbReference type="STRING" id="1104324.P186_2053"/>
<keyword evidence="1" id="KW-1133">Transmembrane helix</keyword>
<feature type="transmembrane region" description="Helical" evidence="1">
    <location>
        <begin position="68"/>
        <end position="88"/>
    </location>
</feature>
<name>G7VIG8_9CREN</name>
<accession>G7VIG8</accession>
<dbReference type="OrthoDB" id="82282at2157"/>
<evidence type="ECO:0000256" key="1">
    <source>
        <dbReference type="SAM" id="Phobius"/>
    </source>
</evidence>
<feature type="transmembrane region" description="Helical" evidence="1">
    <location>
        <begin position="94"/>
        <end position="117"/>
    </location>
</feature>
<dbReference type="RefSeq" id="WP_014289273.1">
    <property type="nucleotide sequence ID" value="NC_016645.1"/>
</dbReference>
<dbReference type="InterPro" id="IPR011674">
    <property type="entry name" value="DUF1616"/>
</dbReference>
<protein>
    <recommendedName>
        <fullName evidence="2">DUF1616 domain-containing protein</fullName>
    </recommendedName>
</protein>
<feature type="domain" description="DUF1616" evidence="2">
    <location>
        <begin position="74"/>
        <end position="182"/>
    </location>
</feature>
<reference evidence="3 4" key="1">
    <citation type="journal article" date="2012" name="J. Bacteriol.">
        <title>Complete genome sequence of strain 1860, a crenarchaeon of the genus pyrobaculum able to grow with various electron acceptors.</title>
        <authorList>
            <person name="Mardanov A.V."/>
            <person name="Gumerov V.M."/>
            <person name="Slobodkina G.B."/>
            <person name="Beletsky A.V."/>
            <person name="Bonch-Osmolovskaya E.A."/>
            <person name="Ravin N.V."/>
            <person name="Skryabin K.G."/>
        </authorList>
    </citation>
    <scope>NUCLEOTIDE SEQUENCE [LARGE SCALE GENOMIC DNA]</scope>
    <source>
        <strain evidence="3 4">1860</strain>
    </source>
</reference>
<dbReference type="EMBL" id="CP003098">
    <property type="protein sequence ID" value="AET33448.1"/>
    <property type="molecule type" value="Genomic_DNA"/>
</dbReference>
<evidence type="ECO:0000313" key="3">
    <source>
        <dbReference type="EMBL" id="AET33448.1"/>
    </source>
</evidence>
<feature type="transmembrane region" description="Helical" evidence="1">
    <location>
        <begin position="129"/>
        <end position="150"/>
    </location>
</feature>
<keyword evidence="1" id="KW-0472">Membrane</keyword>
<organism evidence="3 4">
    <name type="scientific">Pyrobaculum ferrireducens</name>
    <dbReference type="NCBI Taxonomy" id="1104324"/>
    <lineage>
        <taxon>Archaea</taxon>
        <taxon>Thermoproteota</taxon>
        <taxon>Thermoprotei</taxon>
        <taxon>Thermoproteales</taxon>
        <taxon>Thermoproteaceae</taxon>
        <taxon>Pyrobaculum</taxon>
    </lineage>
</organism>
<dbReference type="BioCyc" id="PSP1104324:GJSN-2004-MONOMER"/>
<evidence type="ECO:0000313" key="4">
    <source>
        <dbReference type="Proteomes" id="UP000005867"/>
    </source>
</evidence>
<dbReference type="GeneID" id="11596541"/>
<dbReference type="AlphaFoldDB" id="G7VIG8"/>
<feature type="transmembrane region" description="Helical" evidence="1">
    <location>
        <begin position="156"/>
        <end position="176"/>
    </location>
</feature>
<evidence type="ECO:0000259" key="2">
    <source>
        <dbReference type="Pfam" id="PF07760"/>
    </source>
</evidence>